<evidence type="ECO:0000313" key="8">
    <source>
        <dbReference type="EMBL" id="KAF5393566.1"/>
    </source>
</evidence>
<dbReference type="EMBL" id="JAACJN010000001">
    <property type="protein sequence ID" value="KAF5393566.1"/>
    <property type="molecule type" value="Genomic_DNA"/>
</dbReference>
<feature type="region of interest" description="Disordered" evidence="5">
    <location>
        <begin position="439"/>
        <end position="484"/>
    </location>
</feature>
<organism evidence="8 9">
    <name type="scientific">Collybiopsis confluens</name>
    <dbReference type="NCBI Taxonomy" id="2823264"/>
    <lineage>
        <taxon>Eukaryota</taxon>
        <taxon>Fungi</taxon>
        <taxon>Dikarya</taxon>
        <taxon>Basidiomycota</taxon>
        <taxon>Agaricomycotina</taxon>
        <taxon>Agaricomycetes</taxon>
        <taxon>Agaricomycetidae</taxon>
        <taxon>Agaricales</taxon>
        <taxon>Marasmiineae</taxon>
        <taxon>Omphalotaceae</taxon>
        <taxon>Collybiopsis</taxon>
    </lineage>
</organism>
<gene>
    <name evidence="8" type="ORF">D9757_000239</name>
</gene>
<feature type="compositionally biased region" description="Polar residues" evidence="5">
    <location>
        <begin position="468"/>
        <end position="484"/>
    </location>
</feature>
<evidence type="ECO:0000256" key="5">
    <source>
        <dbReference type="SAM" id="MobiDB-lite"/>
    </source>
</evidence>
<feature type="domain" description="HTH myb-type" evidence="7">
    <location>
        <begin position="285"/>
        <end position="340"/>
    </location>
</feature>
<feature type="domain" description="Myb-like" evidence="6">
    <location>
        <begin position="348"/>
        <end position="399"/>
    </location>
</feature>
<dbReference type="SUPFAM" id="SSF46689">
    <property type="entry name" value="Homeodomain-like"/>
    <property type="match status" value="3"/>
</dbReference>
<dbReference type="PROSITE" id="PS51294">
    <property type="entry name" value="HTH_MYB"/>
    <property type="match status" value="2"/>
</dbReference>
<sequence>MNHDPALSTKQQIFAAVQSNTQHQYALEKYSQRLAAELQEIDKLLAAADINVDSDEELEDIEVKEASRPTGLIPESELLSPYSPFYNDAIKRSRYLNFALPHPMKPKELETLTDAVAAEFRRLRALENLQSGINSAEPIDLAGNVEKLNWKTVAEKVSDVSSYTRTDRECKMKWLGYQRPGINHDQWKPAELERLKKIIEEKEQDKEYKLDWAKIAAELGTHRTPIDCMRHGFQHPRHVWTSEADKKLVEGVRVYGSENWALVSRHVSLNVSPHQCHMRFMRSLDPQVNKSPWTTDEDDRLNKIISAIGTSNWVDVARHISGRTNEMCRERYLEVGPNRIKGKKKKGKAREADDDWSKEEEAKLMHLVGEMGTRWLKISEEMGGMYSNNQCRSKYNKLKKQSDSVLDGSTVSMPSTHPSHPQQVNSNLSSLILAPHLVSSSSNIGPPTSSSSVASNQTVKPRPKPKSKPQTSTSASTEADTVNLHPLTQSTHESEENPEASNSEHVNAIASSVRNATTTQKHMSLRPDDLQQSNEASPATALPSEGLQVADKMAMAKFAVASSAGPVEDTLSQPSSTNQPLRRSARHSKIVVAGETDAPAAVDPLPESLETGENGIAVSDTDHGLGSMLAPPVRSPAQKRGRARKNITEGVRRSSRLTKK</sequence>
<evidence type="ECO:0000256" key="2">
    <source>
        <dbReference type="ARBA" id="ARBA00023125"/>
    </source>
</evidence>
<feature type="compositionally biased region" description="Polar residues" evidence="5">
    <location>
        <begin position="570"/>
        <end position="581"/>
    </location>
</feature>
<dbReference type="InterPro" id="IPR001005">
    <property type="entry name" value="SANT/Myb"/>
</dbReference>
<dbReference type="Gene3D" id="1.10.10.60">
    <property type="entry name" value="Homeodomain-like"/>
    <property type="match status" value="4"/>
</dbReference>
<feature type="compositionally biased region" description="Low complexity" evidence="5">
    <location>
        <begin position="439"/>
        <end position="452"/>
    </location>
</feature>
<evidence type="ECO:0000259" key="7">
    <source>
        <dbReference type="PROSITE" id="PS51294"/>
    </source>
</evidence>
<dbReference type="GO" id="GO:0000978">
    <property type="term" value="F:RNA polymerase II cis-regulatory region sequence-specific DNA binding"/>
    <property type="evidence" value="ECO:0007669"/>
    <property type="project" value="TreeGrafter"/>
</dbReference>
<dbReference type="OrthoDB" id="2143914at2759"/>
<dbReference type="InterPro" id="IPR051575">
    <property type="entry name" value="Myb-like_DNA-bd"/>
</dbReference>
<feature type="domain" description="Myb-like" evidence="6">
    <location>
        <begin position="179"/>
        <end position="228"/>
    </location>
</feature>
<dbReference type="InterPro" id="IPR009057">
    <property type="entry name" value="Homeodomain-like_sf"/>
</dbReference>
<dbReference type="Pfam" id="PF13921">
    <property type="entry name" value="Myb_DNA-bind_6"/>
    <property type="match status" value="1"/>
</dbReference>
<dbReference type="PROSITE" id="PS50090">
    <property type="entry name" value="MYB_LIKE"/>
    <property type="match status" value="4"/>
</dbReference>
<dbReference type="PANTHER" id="PTHR46621">
    <property type="entry name" value="SNRNA-ACTIVATING PROTEIN COMPLEX SUBUNIT 4"/>
    <property type="match status" value="1"/>
</dbReference>
<feature type="domain" description="Myb-like" evidence="6">
    <location>
        <begin position="285"/>
        <end position="336"/>
    </location>
</feature>
<feature type="domain" description="HTH myb-type" evidence="7">
    <location>
        <begin position="356"/>
        <end position="403"/>
    </location>
</feature>
<dbReference type="AlphaFoldDB" id="A0A8H5I217"/>
<dbReference type="GO" id="GO:0042796">
    <property type="term" value="P:snRNA transcription by RNA polymerase III"/>
    <property type="evidence" value="ECO:0007669"/>
    <property type="project" value="TreeGrafter"/>
</dbReference>
<dbReference type="Proteomes" id="UP000518752">
    <property type="component" value="Unassembled WGS sequence"/>
</dbReference>
<feature type="region of interest" description="Disordered" evidence="5">
    <location>
        <begin position="515"/>
        <end position="541"/>
    </location>
</feature>
<dbReference type="GO" id="GO:0001006">
    <property type="term" value="F:RNA polymerase III type 3 promoter sequence-specific DNA binding"/>
    <property type="evidence" value="ECO:0007669"/>
    <property type="project" value="TreeGrafter"/>
</dbReference>
<keyword evidence="2" id="KW-0238">DNA-binding</keyword>
<feature type="region of interest" description="Disordered" evidence="5">
    <location>
        <begin position="398"/>
        <end position="424"/>
    </location>
</feature>
<dbReference type="SMART" id="SM00717">
    <property type="entry name" value="SANT"/>
    <property type="match status" value="5"/>
</dbReference>
<keyword evidence="1" id="KW-0805">Transcription regulation</keyword>
<proteinExistence type="predicted"/>
<evidence type="ECO:0000256" key="1">
    <source>
        <dbReference type="ARBA" id="ARBA00023015"/>
    </source>
</evidence>
<evidence type="ECO:0000256" key="3">
    <source>
        <dbReference type="ARBA" id="ARBA00023163"/>
    </source>
</evidence>
<feature type="domain" description="Myb-like" evidence="6">
    <location>
        <begin position="237"/>
        <end position="284"/>
    </location>
</feature>
<keyword evidence="9" id="KW-1185">Reference proteome</keyword>
<evidence type="ECO:0000259" key="6">
    <source>
        <dbReference type="PROSITE" id="PS50090"/>
    </source>
</evidence>
<dbReference type="PANTHER" id="PTHR46621:SF1">
    <property type="entry name" value="SNRNA-ACTIVATING PROTEIN COMPLEX SUBUNIT 4"/>
    <property type="match status" value="1"/>
</dbReference>
<dbReference type="GO" id="GO:0042795">
    <property type="term" value="P:snRNA transcription by RNA polymerase II"/>
    <property type="evidence" value="ECO:0007669"/>
    <property type="project" value="TreeGrafter"/>
</dbReference>
<dbReference type="InterPro" id="IPR017930">
    <property type="entry name" value="Myb_dom"/>
</dbReference>
<dbReference type="CDD" id="cd00167">
    <property type="entry name" value="SANT"/>
    <property type="match status" value="4"/>
</dbReference>
<name>A0A8H5I217_9AGAR</name>
<feature type="region of interest" description="Disordered" evidence="5">
    <location>
        <begin position="564"/>
        <end position="660"/>
    </location>
</feature>
<accession>A0A8H5I217</accession>
<keyword evidence="3" id="KW-0804">Transcription</keyword>
<feature type="compositionally biased region" description="Polar residues" evidence="5">
    <location>
        <begin position="403"/>
        <end position="424"/>
    </location>
</feature>
<evidence type="ECO:0000313" key="9">
    <source>
        <dbReference type="Proteomes" id="UP000518752"/>
    </source>
</evidence>
<evidence type="ECO:0000256" key="4">
    <source>
        <dbReference type="ARBA" id="ARBA00023242"/>
    </source>
</evidence>
<comment type="caution">
    <text evidence="8">The sequence shown here is derived from an EMBL/GenBank/DDBJ whole genome shotgun (WGS) entry which is preliminary data.</text>
</comment>
<protein>
    <submittedName>
        <fullName evidence="8">Uncharacterized protein</fullName>
    </submittedName>
</protein>
<reference evidence="8 9" key="1">
    <citation type="journal article" date="2020" name="ISME J.">
        <title>Uncovering the hidden diversity of litter-decomposition mechanisms in mushroom-forming fungi.</title>
        <authorList>
            <person name="Floudas D."/>
            <person name="Bentzer J."/>
            <person name="Ahren D."/>
            <person name="Johansson T."/>
            <person name="Persson P."/>
            <person name="Tunlid A."/>
        </authorList>
    </citation>
    <scope>NUCLEOTIDE SEQUENCE [LARGE SCALE GENOMIC DNA]</scope>
    <source>
        <strain evidence="8 9">CBS 406.79</strain>
    </source>
</reference>
<dbReference type="GO" id="GO:0019185">
    <property type="term" value="C:snRNA-activating protein complex"/>
    <property type="evidence" value="ECO:0007669"/>
    <property type="project" value="TreeGrafter"/>
</dbReference>
<keyword evidence="4" id="KW-0539">Nucleus</keyword>
<dbReference type="Pfam" id="PF00249">
    <property type="entry name" value="Myb_DNA-binding"/>
    <property type="match status" value="1"/>
</dbReference>